<feature type="compositionally biased region" description="Acidic residues" evidence="5">
    <location>
        <begin position="663"/>
        <end position="675"/>
    </location>
</feature>
<dbReference type="InterPro" id="IPR028994">
    <property type="entry name" value="Integrin_alpha_N"/>
</dbReference>
<feature type="region of interest" description="Disordered" evidence="5">
    <location>
        <begin position="717"/>
        <end position="767"/>
    </location>
</feature>
<reference evidence="9" key="1">
    <citation type="submission" date="2025-08" db="UniProtKB">
        <authorList>
            <consortium name="RefSeq"/>
        </authorList>
    </citation>
    <scope>IDENTIFICATION</scope>
    <source>
        <tissue evidence="9">Entire body</tissue>
    </source>
</reference>
<evidence type="ECO:0000256" key="4">
    <source>
        <dbReference type="ARBA" id="ARBA00023136"/>
    </source>
</evidence>
<feature type="region of interest" description="Disordered" evidence="5">
    <location>
        <begin position="609"/>
        <end position="695"/>
    </location>
</feature>
<protein>
    <submittedName>
        <fullName evidence="9">Uncharacterized protein LOC108741454</fullName>
    </submittedName>
</protein>
<dbReference type="Pfam" id="PF23727">
    <property type="entry name" value="Beta-prop_FAM234A_B"/>
    <property type="match status" value="1"/>
</dbReference>
<dbReference type="PANTHER" id="PTHR21419:SF30">
    <property type="entry name" value="IG-LIKE DOMAIN-CONTAINING PROTEIN"/>
    <property type="match status" value="1"/>
</dbReference>
<dbReference type="Proteomes" id="UP000192223">
    <property type="component" value="Unplaced"/>
</dbReference>
<dbReference type="OrthoDB" id="567787at2759"/>
<organism evidence="8 9">
    <name type="scientific">Agrilus planipennis</name>
    <name type="common">Emerald ash borer</name>
    <name type="synonym">Agrilus marcopoli</name>
    <dbReference type="NCBI Taxonomy" id="224129"/>
    <lineage>
        <taxon>Eukaryota</taxon>
        <taxon>Metazoa</taxon>
        <taxon>Ecdysozoa</taxon>
        <taxon>Arthropoda</taxon>
        <taxon>Hexapoda</taxon>
        <taxon>Insecta</taxon>
        <taxon>Pterygota</taxon>
        <taxon>Neoptera</taxon>
        <taxon>Endopterygota</taxon>
        <taxon>Coleoptera</taxon>
        <taxon>Polyphaga</taxon>
        <taxon>Elateriformia</taxon>
        <taxon>Buprestoidea</taxon>
        <taxon>Buprestidae</taxon>
        <taxon>Agrilinae</taxon>
        <taxon>Agrilus</taxon>
    </lineage>
</organism>
<dbReference type="FunCoup" id="A0A7F5RAQ9">
    <property type="interactions" value="9"/>
</dbReference>
<evidence type="ECO:0000256" key="3">
    <source>
        <dbReference type="ARBA" id="ARBA00022989"/>
    </source>
</evidence>
<comment type="subcellular location">
    <subcellularLocation>
        <location evidence="1">Membrane</location>
        <topology evidence="1">Single-pass membrane protein</topology>
    </subcellularLocation>
</comment>
<gene>
    <name evidence="9" type="primary">LOC108741454</name>
</gene>
<proteinExistence type="predicted"/>
<dbReference type="Gene3D" id="2.130.10.10">
    <property type="entry name" value="YVTN repeat-like/Quinoprotein amine dehydrogenase"/>
    <property type="match status" value="1"/>
</dbReference>
<feature type="transmembrane region" description="Helical" evidence="6">
    <location>
        <begin position="75"/>
        <end position="99"/>
    </location>
</feature>
<keyword evidence="2 6" id="KW-0812">Transmembrane</keyword>
<evidence type="ECO:0000313" key="8">
    <source>
        <dbReference type="Proteomes" id="UP000192223"/>
    </source>
</evidence>
<accession>A0A7F5RAQ9</accession>
<dbReference type="GO" id="GO:0016020">
    <property type="term" value="C:membrane"/>
    <property type="evidence" value="ECO:0007669"/>
    <property type="project" value="UniProtKB-SubCell"/>
</dbReference>
<dbReference type="InterPro" id="IPR015943">
    <property type="entry name" value="WD40/YVTN_repeat-like_dom_sf"/>
</dbReference>
<evidence type="ECO:0000313" key="9">
    <source>
        <dbReference type="RefSeq" id="XP_025833053.1"/>
    </source>
</evidence>
<dbReference type="RefSeq" id="XP_025833053.1">
    <property type="nucleotide sequence ID" value="XM_025977268.1"/>
</dbReference>
<dbReference type="InterPro" id="IPR055409">
    <property type="entry name" value="Beta-prop_FAM234A_B"/>
</dbReference>
<evidence type="ECO:0000256" key="5">
    <source>
        <dbReference type="SAM" id="MobiDB-lite"/>
    </source>
</evidence>
<dbReference type="SUPFAM" id="SSF69318">
    <property type="entry name" value="Integrin alpha N-terminal domain"/>
    <property type="match status" value="1"/>
</dbReference>
<dbReference type="KEGG" id="apln:108741454"/>
<dbReference type="InParanoid" id="A0A7F5RAQ9"/>
<keyword evidence="3 6" id="KW-1133">Transmembrane helix</keyword>
<feature type="compositionally biased region" description="Basic residues" evidence="5">
    <location>
        <begin position="755"/>
        <end position="766"/>
    </location>
</feature>
<evidence type="ECO:0000256" key="1">
    <source>
        <dbReference type="ARBA" id="ARBA00004167"/>
    </source>
</evidence>
<dbReference type="GeneID" id="108741454"/>
<evidence type="ECO:0000256" key="6">
    <source>
        <dbReference type="SAM" id="Phobius"/>
    </source>
</evidence>
<dbReference type="PANTHER" id="PTHR21419">
    <property type="match status" value="1"/>
</dbReference>
<dbReference type="InterPro" id="IPR045232">
    <property type="entry name" value="FAM234"/>
</dbReference>
<keyword evidence="4 6" id="KW-0472">Membrane</keyword>
<feature type="domain" description="FAM234A/B beta-propeller" evidence="7">
    <location>
        <begin position="135"/>
        <end position="467"/>
    </location>
</feature>
<name>A0A7F5RAQ9_AGRPL</name>
<evidence type="ECO:0000256" key="2">
    <source>
        <dbReference type="ARBA" id="ARBA00022692"/>
    </source>
</evidence>
<evidence type="ECO:0000259" key="7">
    <source>
        <dbReference type="Pfam" id="PF23727"/>
    </source>
</evidence>
<sequence length="1043" mass="117614">MNLSGEVRESVSLDEDDLSDIEDEVFIRDGKRGYKFEDISVKKPLMAPRRKITKSSNISTRIRNKQSCKAFCKPLWCALLTLAALVGLIALVIILVSLFPLPIDKLKNWIALKSSYTKSQKKVVQCSSFEIKEIWKIDFPKLTSETAVRVVDVDYDGVDDVIFGFSTGNDDTVPSDIFCPIFMNTSEPCGGGIMALNGTNGNILWKHWLPVPVFDIICTADFNGDNISDCLLAGKSGLLRLINSKSGSLMWDLLNDQSISSSKINVYQPTIIPDLDNDNISDIVATHSIEKDVIVGHLMVISGKNGTILQQISTPDGEIASYCKPQLVETDGDYSILFGTGSLTTGGALYLINLKDLLIGNISASQVLYKDQNKGILSPSVLVDITGDGIIDIVSAIFNSTVIAVNGKTLKLLWNYTIPNSETLSVPVPGYFNNDNVTDFLIKYQKGPGFPVYYYSQTFILDGKTGKPIIYTDPFIDTVGAQMGGLTIQTDKYGYDWFLYWTGDCKNHEGSQDIFQFINRPDDEPIDVKIKKQTQSDLCLLRYNSTTVVNIYALSQFDQPPGFKIYSSENDLFNSSKILSPVDEAREYFLKHGEVGVIPSVKKVKIDEINDSNKSPNKYRDGSNFRHKNNNIPDLSSSVPKKSNSKNEKYFQNKKQHQHISEEQPDFDSDYEQPSEDWSSYPQNMLGDDDLDSDYDNAYLQGPENRNALHSNMKLLNSRRNMNNRDPRSKTNIENAETISESEEKKVNKNNSKGQGKKGRHGKALKKNLADKKYGVYDYQNVQNSQKRLLTDLNTLPNQILRETYFKNQNHKLKKSKFEVRDLNPQETSNEGKKFIEFNVANKTNSNVSYTLWDLESENEMRERKDGGFWRSKRSTKEETVHKVPRTTTVGNLVKPLHKNSTGIDLILVTYWVPSTTDTEILLENDLKCINKSMKGSVDSQDQLPLYLISTVEDSLINKCLKQRGVLLKKTSNTINNISSEFAYFNEISELKFGILTVHRLSIQCKCENLNKGERCAKFLDAENQNWSSYLGTFSDGFFRTQN</sequence>
<dbReference type="AlphaFoldDB" id="A0A7F5RAQ9"/>
<keyword evidence="8" id="KW-1185">Reference proteome</keyword>